<proteinExistence type="predicted"/>
<comment type="caution">
    <text evidence="1">The sequence shown here is derived from an EMBL/GenBank/DDBJ whole genome shotgun (WGS) entry which is preliminary data.</text>
</comment>
<organism evidence="1 2">
    <name type="scientific">Virgibacillus litoralis</name>
    <dbReference type="NCBI Taxonomy" id="578221"/>
    <lineage>
        <taxon>Bacteria</taxon>
        <taxon>Bacillati</taxon>
        <taxon>Bacillota</taxon>
        <taxon>Bacilli</taxon>
        <taxon>Bacillales</taxon>
        <taxon>Bacillaceae</taxon>
        <taxon>Virgibacillus</taxon>
    </lineage>
</organism>
<evidence type="ECO:0000313" key="1">
    <source>
        <dbReference type="EMBL" id="MBP1947124.1"/>
    </source>
</evidence>
<reference evidence="1 2" key="1">
    <citation type="submission" date="2021-03" db="EMBL/GenBank/DDBJ databases">
        <title>Genomic Encyclopedia of Type Strains, Phase IV (KMG-IV): sequencing the most valuable type-strain genomes for metagenomic binning, comparative biology and taxonomic classification.</title>
        <authorList>
            <person name="Goeker M."/>
        </authorList>
    </citation>
    <scope>NUCLEOTIDE SEQUENCE [LARGE SCALE GENOMIC DNA]</scope>
    <source>
        <strain evidence="1 2">DSM 21085</strain>
    </source>
</reference>
<keyword evidence="2" id="KW-1185">Reference proteome</keyword>
<evidence type="ECO:0000313" key="2">
    <source>
        <dbReference type="Proteomes" id="UP001519328"/>
    </source>
</evidence>
<protein>
    <submittedName>
        <fullName evidence="1">Uncharacterized protein</fullName>
    </submittedName>
</protein>
<accession>A0ABS4H891</accession>
<sequence length="55" mass="6588">MNEILEQKYDPKSLNKQAQGNLYRVKTRGRKDLRLLGFIGKDHSKNESMFERYNK</sequence>
<dbReference type="EMBL" id="JAGGKK010000001">
    <property type="protein sequence ID" value="MBP1947124.1"/>
    <property type="molecule type" value="Genomic_DNA"/>
</dbReference>
<dbReference type="Proteomes" id="UP001519328">
    <property type="component" value="Unassembled WGS sequence"/>
</dbReference>
<gene>
    <name evidence="1" type="ORF">J2Z82_000047</name>
</gene>
<name>A0ABS4H891_9BACI</name>